<evidence type="ECO:0000256" key="1">
    <source>
        <dbReference type="SAM" id="MobiDB-lite"/>
    </source>
</evidence>
<protein>
    <submittedName>
        <fullName evidence="3">Villin-4</fullName>
    </submittedName>
</protein>
<dbReference type="Pfam" id="PF02209">
    <property type="entry name" value="VHP"/>
    <property type="match status" value="1"/>
</dbReference>
<accession>A0ABD1PTE0</accession>
<dbReference type="InterPro" id="IPR003128">
    <property type="entry name" value="Villin_headpiece"/>
</dbReference>
<organism evidence="3 4">
    <name type="scientific">Abeliophyllum distichum</name>
    <dbReference type="NCBI Taxonomy" id="126358"/>
    <lineage>
        <taxon>Eukaryota</taxon>
        <taxon>Viridiplantae</taxon>
        <taxon>Streptophyta</taxon>
        <taxon>Embryophyta</taxon>
        <taxon>Tracheophyta</taxon>
        <taxon>Spermatophyta</taxon>
        <taxon>Magnoliopsida</taxon>
        <taxon>eudicotyledons</taxon>
        <taxon>Gunneridae</taxon>
        <taxon>Pentapetalae</taxon>
        <taxon>asterids</taxon>
        <taxon>lamiids</taxon>
        <taxon>Lamiales</taxon>
        <taxon>Oleaceae</taxon>
        <taxon>Forsythieae</taxon>
        <taxon>Abeliophyllum</taxon>
    </lineage>
</organism>
<reference evidence="4" key="1">
    <citation type="submission" date="2024-07" db="EMBL/GenBank/DDBJ databases">
        <title>Two chromosome-level genome assemblies of Korean endemic species Abeliophyllum distichum and Forsythia ovata (Oleaceae).</title>
        <authorList>
            <person name="Jang H."/>
        </authorList>
    </citation>
    <scope>NUCLEOTIDE SEQUENCE [LARGE SCALE GENOMIC DNA]</scope>
</reference>
<dbReference type="AlphaFoldDB" id="A0ABD1PTE0"/>
<dbReference type="PROSITE" id="PS51089">
    <property type="entry name" value="HP"/>
    <property type="match status" value="1"/>
</dbReference>
<evidence type="ECO:0000259" key="2">
    <source>
        <dbReference type="PROSITE" id="PS51089"/>
    </source>
</evidence>
<evidence type="ECO:0000313" key="4">
    <source>
        <dbReference type="Proteomes" id="UP001604336"/>
    </source>
</evidence>
<dbReference type="EMBL" id="JBFOLK010000013">
    <property type="protein sequence ID" value="KAL2465806.1"/>
    <property type="molecule type" value="Genomic_DNA"/>
</dbReference>
<dbReference type="InterPro" id="IPR036886">
    <property type="entry name" value="Villin_headpiece_dom_sf"/>
</dbReference>
<feature type="region of interest" description="Disordered" evidence="1">
    <location>
        <begin position="38"/>
        <end position="62"/>
    </location>
</feature>
<gene>
    <name evidence="3" type="ORF">Adt_41657</name>
</gene>
<dbReference type="Gene3D" id="1.10.950.10">
    <property type="entry name" value="Villin headpiece domain"/>
    <property type="match status" value="1"/>
</dbReference>
<feature type="region of interest" description="Disordered" evidence="1">
    <location>
        <begin position="1"/>
        <end position="21"/>
    </location>
</feature>
<feature type="domain" description="HP" evidence="2">
    <location>
        <begin position="62"/>
        <end position="127"/>
    </location>
</feature>
<name>A0ABD1PTE0_9LAMI</name>
<dbReference type="Proteomes" id="UP001604336">
    <property type="component" value="Unassembled WGS sequence"/>
</dbReference>
<dbReference type="SUPFAM" id="SSF47050">
    <property type="entry name" value="VHP, Villin headpiece domain"/>
    <property type="match status" value="1"/>
</dbReference>
<feature type="compositionally biased region" description="Polar residues" evidence="1">
    <location>
        <begin position="11"/>
        <end position="20"/>
    </location>
</feature>
<keyword evidence="4" id="KW-1185">Reference proteome</keyword>
<evidence type="ECO:0000313" key="3">
    <source>
        <dbReference type="EMBL" id="KAL2465806.1"/>
    </source>
</evidence>
<comment type="caution">
    <text evidence="3">The sequence shown here is derived from an EMBL/GenBank/DDBJ whole genome shotgun (WGS) entry which is preliminary data.</text>
</comment>
<proteinExistence type="predicted"/>
<sequence length="160" mass="18160">MVRKLYPKSVTPDSANSASRSEAIAALTSTFEKSTLARDVNLPRSPKVSPKEDVKEGDAEDEEGLPIYPYERLMTSSTDLVTEIDVTRRETYLSSEEFKEKFGMTKAAFYKFLQHILQIRESMLRNLKETNFSSCKGYHRCIFSCSAPGMLLSILGEQNW</sequence>